<proteinExistence type="predicted"/>
<dbReference type="EMBL" id="JH816908">
    <property type="protein sequence ID" value="EKC25720.1"/>
    <property type="molecule type" value="Genomic_DNA"/>
</dbReference>
<reference evidence="1" key="1">
    <citation type="journal article" date="2012" name="Nature">
        <title>The oyster genome reveals stress adaptation and complexity of shell formation.</title>
        <authorList>
            <person name="Zhang G."/>
            <person name="Fang X."/>
            <person name="Guo X."/>
            <person name="Li L."/>
            <person name="Luo R."/>
            <person name="Xu F."/>
            <person name="Yang P."/>
            <person name="Zhang L."/>
            <person name="Wang X."/>
            <person name="Qi H."/>
            <person name="Xiong Z."/>
            <person name="Que H."/>
            <person name="Xie Y."/>
            <person name="Holland P.W."/>
            <person name="Paps J."/>
            <person name="Zhu Y."/>
            <person name="Wu F."/>
            <person name="Chen Y."/>
            <person name="Wang J."/>
            <person name="Peng C."/>
            <person name="Meng J."/>
            <person name="Yang L."/>
            <person name="Liu J."/>
            <person name="Wen B."/>
            <person name="Zhang N."/>
            <person name="Huang Z."/>
            <person name="Zhu Q."/>
            <person name="Feng Y."/>
            <person name="Mount A."/>
            <person name="Hedgecock D."/>
            <person name="Xu Z."/>
            <person name="Liu Y."/>
            <person name="Domazet-Loso T."/>
            <person name="Du Y."/>
            <person name="Sun X."/>
            <person name="Zhang S."/>
            <person name="Liu B."/>
            <person name="Cheng P."/>
            <person name="Jiang X."/>
            <person name="Li J."/>
            <person name="Fan D."/>
            <person name="Wang W."/>
            <person name="Fu W."/>
            <person name="Wang T."/>
            <person name="Wang B."/>
            <person name="Zhang J."/>
            <person name="Peng Z."/>
            <person name="Li Y."/>
            <person name="Li N."/>
            <person name="Wang J."/>
            <person name="Chen M."/>
            <person name="He Y."/>
            <person name="Tan F."/>
            <person name="Song X."/>
            <person name="Zheng Q."/>
            <person name="Huang R."/>
            <person name="Yang H."/>
            <person name="Du X."/>
            <person name="Chen L."/>
            <person name="Yang M."/>
            <person name="Gaffney P.M."/>
            <person name="Wang S."/>
            <person name="Luo L."/>
            <person name="She Z."/>
            <person name="Ming Y."/>
            <person name="Huang W."/>
            <person name="Zhang S."/>
            <person name="Huang B."/>
            <person name="Zhang Y."/>
            <person name="Qu T."/>
            <person name="Ni P."/>
            <person name="Miao G."/>
            <person name="Wang J."/>
            <person name="Wang Q."/>
            <person name="Steinberg C.E."/>
            <person name="Wang H."/>
            <person name="Li N."/>
            <person name="Qian L."/>
            <person name="Zhang G."/>
            <person name="Li Y."/>
            <person name="Yang H."/>
            <person name="Liu X."/>
            <person name="Wang J."/>
            <person name="Yin Y."/>
            <person name="Wang J."/>
        </authorList>
    </citation>
    <scope>NUCLEOTIDE SEQUENCE [LARGE SCALE GENOMIC DNA]</scope>
    <source>
        <strain evidence="1">05x7-T-G4-1.051#20</strain>
    </source>
</reference>
<dbReference type="HOGENOM" id="CLU_2040303_0_0_1"/>
<name>K1QA45_MAGGI</name>
<gene>
    <name evidence="1" type="ORF">CGI_10009862</name>
</gene>
<dbReference type="InParanoid" id="K1QA45"/>
<accession>K1QA45</accession>
<organism evidence="1">
    <name type="scientific">Magallana gigas</name>
    <name type="common">Pacific oyster</name>
    <name type="synonym">Crassostrea gigas</name>
    <dbReference type="NCBI Taxonomy" id="29159"/>
    <lineage>
        <taxon>Eukaryota</taxon>
        <taxon>Metazoa</taxon>
        <taxon>Spiralia</taxon>
        <taxon>Lophotrochozoa</taxon>
        <taxon>Mollusca</taxon>
        <taxon>Bivalvia</taxon>
        <taxon>Autobranchia</taxon>
        <taxon>Pteriomorphia</taxon>
        <taxon>Ostreida</taxon>
        <taxon>Ostreoidea</taxon>
        <taxon>Ostreidae</taxon>
        <taxon>Magallana</taxon>
    </lineage>
</organism>
<sequence length="121" mass="14283">MSRKTKEQKVVKIKDYGRTWKVKYSARKREKPAVGHSQTDSQGGEKCSHRPLAAASPPYMIYYANWRDCWTNLKKTGELNRGSSMFWRVCHSLDRHNQRYNPPIDSYRKQIEYHTSFSLTP</sequence>
<protein>
    <submittedName>
        <fullName evidence="1">Mitochondrial carrier-like protein 2</fullName>
    </submittedName>
</protein>
<dbReference type="AlphaFoldDB" id="K1QA45"/>
<evidence type="ECO:0000313" key="1">
    <source>
        <dbReference type="EMBL" id="EKC25720.1"/>
    </source>
</evidence>